<dbReference type="InterPro" id="IPR036737">
    <property type="entry name" value="OmpA-like_sf"/>
</dbReference>
<dbReference type="InterPro" id="IPR006665">
    <property type="entry name" value="OmpA-like"/>
</dbReference>
<dbReference type="EMBL" id="AP021874">
    <property type="protein sequence ID" value="BBO69585.1"/>
    <property type="molecule type" value="Genomic_DNA"/>
</dbReference>
<keyword evidence="6" id="KW-0732">Signal</keyword>
<accession>A0A5K7YMH5</accession>
<evidence type="ECO:0000256" key="6">
    <source>
        <dbReference type="SAM" id="SignalP"/>
    </source>
</evidence>
<feature type="domain" description="OmpA-like" evidence="7">
    <location>
        <begin position="397"/>
        <end position="515"/>
    </location>
</feature>
<protein>
    <recommendedName>
        <fullName evidence="7">OmpA-like domain-containing protein</fullName>
    </recommendedName>
</protein>
<dbReference type="InterPro" id="IPR006690">
    <property type="entry name" value="OMPA-like_CS"/>
</dbReference>
<dbReference type="SUPFAM" id="SSF103088">
    <property type="entry name" value="OmpA-like"/>
    <property type="match status" value="1"/>
</dbReference>
<dbReference type="GO" id="GO:0009279">
    <property type="term" value="C:cell outer membrane"/>
    <property type="evidence" value="ECO:0007669"/>
    <property type="project" value="UniProtKB-SubCell"/>
</dbReference>
<feature type="signal peptide" evidence="6">
    <location>
        <begin position="1"/>
        <end position="26"/>
    </location>
</feature>
<organism evidence="8 9">
    <name type="scientific">Desulfosarcina alkanivorans</name>
    <dbReference type="NCBI Taxonomy" id="571177"/>
    <lineage>
        <taxon>Bacteria</taxon>
        <taxon>Pseudomonadati</taxon>
        <taxon>Thermodesulfobacteriota</taxon>
        <taxon>Desulfobacteria</taxon>
        <taxon>Desulfobacterales</taxon>
        <taxon>Desulfosarcinaceae</taxon>
        <taxon>Desulfosarcina</taxon>
    </lineage>
</organism>
<dbReference type="PROSITE" id="PS01068">
    <property type="entry name" value="OMPA_1"/>
    <property type="match status" value="1"/>
</dbReference>
<dbReference type="PROSITE" id="PS51257">
    <property type="entry name" value="PROKAR_LIPOPROTEIN"/>
    <property type="match status" value="1"/>
</dbReference>
<evidence type="ECO:0000256" key="1">
    <source>
        <dbReference type="ARBA" id="ARBA00004442"/>
    </source>
</evidence>
<keyword evidence="9" id="KW-1185">Reference proteome</keyword>
<dbReference type="InterPro" id="IPR050330">
    <property type="entry name" value="Bact_OuterMem_StrucFunc"/>
</dbReference>
<dbReference type="KEGG" id="dalk:DSCA_35150"/>
<sequence>MSPQVRNPIRISLVVFGLLMAGCVPPQTTGTAVTGVRDPSTVESPANLVGQLSNDISRARMAQVNVLSPGWFKKAESAFFRAQQNLERGNKIADIRRDVMASRDHLQRANEFAVISRTTLEDAIEAREMARNAGATSFEKEYRRVENDFLDLTRAIERDNLSYAQKNRSMVIDRYHELEVRAIKAETIGEVRTLVARAEAADARRLAPLSHDQAVTRLNDTDTFISSNPYAKEEMLSMAKEALFEARRLVVITELSNRVKAMKPEAVVLLLEEHLHSISAALGAPDMRDQEYPTQLENIIGSVNSLKSDRTFISEKNQALQSEMETLKADYQAQIDALNVRVATLEGKTREDQMAKERMARERMAAEQRLAAERKFNQLYVAVRGYFQTDEAEVYKKENQLVIRLKAMRFPVGKSLIMPENYALLSKVQKAIRTFDDPRVIVEGHTDTTGSDEVNMLLSQQRAEAVREYMIANQTLAPESISAVGYGSERPLASNATSAGRAINRRIDLLIIPEAKPI</sequence>
<feature type="chain" id="PRO_5024358712" description="OmpA-like domain-containing protein" evidence="6">
    <location>
        <begin position="27"/>
        <end position="518"/>
    </location>
</feature>
<keyword evidence="2 4" id="KW-0472">Membrane</keyword>
<dbReference type="Pfam" id="PF00691">
    <property type="entry name" value="OmpA"/>
    <property type="match status" value="1"/>
</dbReference>
<name>A0A5K7YMH5_9BACT</name>
<keyword evidence="5" id="KW-0175">Coiled coil</keyword>
<dbReference type="Proteomes" id="UP000427906">
    <property type="component" value="Chromosome"/>
</dbReference>
<evidence type="ECO:0000259" key="7">
    <source>
        <dbReference type="PROSITE" id="PS51123"/>
    </source>
</evidence>
<dbReference type="PANTHER" id="PTHR30329:SF21">
    <property type="entry name" value="LIPOPROTEIN YIAD-RELATED"/>
    <property type="match status" value="1"/>
</dbReference>
<dbReference type="AlphaFoldDB" id="A0A5K7YMH5"/>
<reference evidence="8 9" key="1">
    <citation type="submission" date="2019-11" db="EMBL/GenBank/DDBJ databases">
        <title>Comparative genomics of hydrocarbon-degrading Desulfosarcina strains.</title>
        <authorList>
            <person name="Watanabe M."/>
            <person name="Kojima H."/>
            <person name="Fukui M."/>
        </authorList>
    </citation>
    <scope>NUCLEOTIDE SEQUENCE [LARGE SCALE GENOMIC DNA]</scope>
    <source>
        <strain evidence="8 9">PL12</strain>
    </source>
</reference>
<evidence type="ECO:0000256" key="2">
    <source>
        <dbReference type="ARBA" id="ARBA00023136"/>
    </source>
</evidence>
<evidence type="ECO:0000256" key="4">
    <source>
        <dbReference type="PROSITE-ProRule" id="PRU00473"/>
    </source>
</evidence>
<keyword evidence="3" id="KW-0998">Cell outer membrane</keyword>
<evidence type="ECO:0000256" key="3">
    <source>
        <dbReference type="ARBA" id="ARBA00023237"/>
    </source>
</evidence>
<dbReference type="PANTHER" id="PTHR30329">
    <property type="entry name" value="STATOR ELEMENT OF FLAGELLAR MOTOR COMPLEX"/>
    <property type="match status" value="1"/>
</dbReference>
<proteinExistence type="predicted"/>
<feature type="coiled-coil region" evidence="5">
    <location>
        <begin position="310"/>
        <end position="348"/>
    </location>
</feature>
<dbReference type="InterPro" id="IPR006664">
    <property type="entry name" value="OMP_bac"/>
</dbReference>
<dbReference type="PROSITE" id="PS51123">
    <property type="entry name" value="OMPA_2"/>
    <property type="match status" value="1"/>
</dbReference>
<dbReference type="CDD" id="cd07185">
    <property type="entry name" value="OmpA_C-like"/>
    <property type="match status" value="1"/>
</dbReference>
<gene>
    <name evidence="8" type="ORF">DSCA_35150</name>
</gene>
<dbReference type="RefSeq" id="WP_167527833.1">
    <property type="nucleotide sequence ID" value="NZ_AP021874.1"/>
</dbReference>
<evidence type="ECO:0000313" key="9">
    <source>
        <dbReference type="Proteomes" id="UP000427906"/>
    </source>
</evidence>
<comment type="subcellular location">
    <subcellularLocation>
        <location evidence="1">Cell outer membrane</location>
    </subcellularLocation>
</comment>
<dbReference type="Gene3D" id="3.30.1330.60">
    <property type="entry name" value="OmpA-like domain"/>
    <property type="match status" value="1"/>
</dbReference>
<evidence type="ECO:0000313" key="8">
    <source>
        <dbReference type="EMBL" id="BBO69585.1"/>
    </source>
</evidence>
<dbReference type="PRINTS" id="PR01021">
    <property type="entry name" value="OMPADOMAIN"/>
</dbReference>
<evidence type="ECO:0000256" key="5">
    <source>
        <dbReference type="SAM" id="Coils"/>
    </source>
</evidence>